<gene>
    <name evidence="11" type="ORF">C0187_00740</name>
</gene>
<feature type="transmembrane region" description="Helical" evidence="10">
    <location>
        <begin position="349"/>
        <end position="371"/>
    </location>
</feature>
<dbReference type="GO" id="GO:0042910">
    <property type="term" value="F:xenobiotic transmembrane transporter activity"/>
    <property type="evidence" value="ECO:0007669"/>
    <property type="project" value="InterPro"/>
</dbReference>
<evidence type="ECO:0000256" key="9">
    <source>
        <dbReference type="ARBA" id="ARBA00031636"/>
    </source>
</evidence>
<accession>A0A2J6WR90</accession>
<dbReference type="InterPro" id="IPR002528">
    <property type="entry name" value="MATE_fam"/>
</dbReference>
<dbReference type="GO" id="GO:0015297">
    <property type="term" value="F:antiporter activity"/>
    <property type="evidence" value="ECO:0007669"/>
    <property type="project" value="UniProtKB-KW"/>
</dbReference>
<dbReference type="Proteomes" id="UP000242881">
    <property type="component" value="Unassembled WGS sequence"/>
</dbReference>
<reference evidence="11 12" key="1">
    <citation type="submission" date="2018-01" db="EMBL/GenBank/DDBJ databases">
        <title>Metagenomic assembled genomes from two thermal pools in the Uzon Caldera, Kamchatka, Russia.</title>
        <authorList>
            <person name="Wilkins L."/>
            <person name="Ettinger C."/>
        </authorList>
    </citation>
    <scope>NUCLEOTIDE SEQUENCE [LARGE SCALE GENOMIC DNA]</scope>
    <source>
        <strain evidence="11">ZAV-05</strain>
    </source>
</reference>
<evidence type="ECO:0000256" key="1">
    <source>
        <dbReference type="ARBA" id="ARBA00004651"/>
    </source>
</evidence>
<dbReference type="PANTHER" id="PTHR43298">
    <property type="entry name" value="MULTIDRUG RESISTANCE PROTEIN NORM-RELATED"/>
    <property type="match status" value="1"/>
</dbReference>
<dbReference type="NCBIfam" id="TIGR00797">
    <property type="entry name" value="matE"/>
    <property type="match status" value="1"/>
</dbReference>
<feature type="transmembrane region" description="Helical" evidence="10">
    <location>
        <begin position="308"/>
        <end position="329"/>
    </location>
</feature>
<feature type="transmembrane region" description="Helical" evidence="10">
    <location>
        <begin position="20"/>
        <end position="39"/>
    </location>
</feature>
<proteinExistence type="predicted"/>
<evidence type="ECO:0000313" key="12">
    <source>
        <dbReference type="Proteomes" id="UP000242881"/>
    </source>
</evidence>
<evidence type="ECO:0000256" key="5">
    <source>
        <dbReference type="ARBA" id="ARBA00022692"/>
    </source>
</evidence>
<dbReference type="InterPro" id="IPR050222">
    <property type="entry name" value="MATE_MdtK"/>
</dbReference>
<keyword evidence="6 10" id="KW-1133">Transmembrane helix</keyword>
<comment type="caution">
    <text evidence="11">The sequence shown here is derived from an EMBL/GenBank/DDBJ whole genome shotgun (WGS) entry which is preliminary data.</text>
</comment>
<keyword evidence="4" id="KW-1003">Cell membrane</keyword>
<keyword evidence="7" id="KW-0406">Ion transport</keyword>
<protein>
    <recommendedName>
        <fullName evidence="9">Multidrug-efflux transporter</fullName>
    </recommendedName>
</protein>
<feature type="transmembrane region" description="Helical" evidence="10">
    <location>
        <begin position="408"/>
        <end position="425"/>
    </location>
</feature>
<evidence type="ECO:0000313" key="11">
    <source>
        <dbReference type="EMBL" id="PMP72894.1"/>
    </source>
</evidence>
<feature type="transmembrane region" description="Helical" evidence="10">
    <location>
        <begin position="383"/>
        <end position="402"/>
    </location>
</feature>
<feature type="transmembrane region" description="Helical" evidence="10">
    <location>
        <begin position="230"/>
        <end position="255"/>
    </location>
</feature>
<dbReference type="CDD" id="cd13137">
    <property type="entry name" value="MATE_NorM_like"/>
    <property type="match status" value="1"/>
</dbReference>
<keyword evidence="8 10" id="KW-0472">Membrane</keyword>
<sequence>MINGTYKRYLKNSWSNSWPIILIMFFEFLIGITDVYIAGKISKEIQASIGFVSQLYFMLIVIGNAFTMGVVSISSKLYTGNRDEFYRMVYTAIVSIFIISIILTIIAINGNNKIINLINAPIQIKPYILEFLKIYSYMIFFHYILIVTNGVLRSSKRIKRSLFTMFIVFIVNVGTNIFYVFYTPIGYKGIVLSTLTAVSIGFLLNIFFIWKDIFTIKEFRYDLFKKAISIGWPSGVVQIGWQLASVVIFMMLSSLPENPTVYLAAFTNGIRIESIIFLPSFAFSMANAVIVGNLMGEKRFEDAYKNSLFTSILGCGIISIVTVLVVFNAEKVTSFLSKDPVVVRESSRYLYISAISEPFMAIGTILIGALNGAGDTKQTMIRILSSLWGVRIPLALILAFLFGFGAYGIWWAMTISIIIQALLIYKRHNSRRWIRDDY</sequence>
<evidence type="ECO:0000256" key="3">
    <source>
        <dbReference type="ARBA" id="ARBA00022449"/>
    </source>
</evidence>
<dbReference type="InterPro" id="IPR048279">
    <property type="entry name" value="MdtK-like"/>
</dbReference>
<feature type="transmembrane region" description="Helical" evidence="10">
    <location>
        <begin position="164"/>
        <end position="183"/>
    </location>
</feature>
<keyword evidence="5 10" id="KW-0812">Transmembrane</keyword>
<comment type="subcellular location">
    <subcellularLocation>
        <location evidence="1">Cell membrane</location>
        <topology evidence="1">Multi-pass membrane protein</topology>
    </subcellularLocation>
</comment>
<keyword evidence="3" id="KW-0050">Antiport</keyword>
<dbReference type="PIRSF" id="PIRSF006603">
    <property type="entry name" value="DinF"/>
    <property type="match status" value="1"/>
</dbReference>
<feature type="transmembrane region" description="Helical" evidence="10">
    <location>
        <begin position="134"/>
        <end position="152"/>
    </location>
</feature>
<dbReference type="GO" id="GO:0005886">
    <property type="term" value="C:plasma membrane"/>
    <property type="evidence" value="ECO:0007669"/>
    <property type="project" value="UniProtKB-SubCell"/>
</dbReference>
<evidence type="ECO:0000256" key="8">
    <source>
        <dbReference type="ARBA" id="ARBA00023136"/>
    </source>
</evidence>
<dbReference type="GO" id="GO:0006811">
    <property type="term" value="P:monoatomic ion transport"/>
    <property type="evidence" value="ECO:0007669"/>
    <property type="project" value="UniProtKB-KW"/>
</dbReference>
<evidence type="ECO:0000256" key="6">
    <source>
        <dbReference type="ARBA" id="ARBA00022989"/>
    </source>
</evidence>
<evidence type="ECO:0000256" key="4">
    <source>
        <dbReference type="ARBA" id="ARBA00022475"/>
    </source>
</evidence>
<evidence type="ECO:0000256" key="10">
    <source>
        <dbReference type="SAM" id="Phobius"/>
    </source>
</evidence>
<name>A0A2J6WR90_9BACT</name>
<feature type="transmembrane region" description="Helical" evidence="10">
    <location>
        <begin position="189"/>
        <end position="210"/>
    </location>
</feature>
<feature type="transmembrane region" description="Helical" evidence="10">
    <location>
        <begin position="275"/>
        <end position="296"/>
    </location>
</feature>
<organism evidence="11 12">
    <name type="scientific">Calditerrivibrio nitroreducens</name>
    <dbReference type="NCBI Taxonomy" id="477976"/>
    <lineage>
        <taxon>Bacteria</taxon>
        <taxon>Pseudomonadati</taxon>
        <taxon>Deferribacterota</taxon>
        <taxon>Deferribacteres</taxon>
        <taxon>Deferribacterales</taxon>
        <taxon>Calditerrivibrionaceae</taxon>
    </lineage>
</organism>
<dbReference type="EMBL" id="PNIN01000014">
    <property type="protein sequence ID" value="PMP72894.1"/>
    <property type="molecule type" value="Genomic_DNA"/>
</dbReference>
<feature type="transmembrane region" description="Helical" evidence="10">
    <location>
        <begin position="51"/>
        <end position="73"/>
    </location>
</feature>
<feature type="transmembrane region" description="Helical" evidence="10">
    <location>
        <begin position="85"/>
        <end position="108"/>
    </location>
</feature>
<evidence type="ECO:0000256" key="2">
    <source>
        <dbReference type="ARBA" id="ARBA00022448"/>
    </source>
</evidence>
<dbReference type="Pfam" id="PF01554">
    <property type="entry name" value="MatE"/>
    <property type="match status" value="2"/>
</dbReference>
<keyword evidence="2" id="KW-0813">Transport</keyword>
<dbReference type="AlphaFoldDB" id="A0A2J6WR90"/>
<dbReference type="PANTHER" id="PTHR43298:SF2">
    <property type="entry name" value="FMN_FAD EXPORTER YEEO-RELATED"/>
    <property type="match status" value="1"/>
</dbReference>
<evidence type="ECO:0000256" key="7">
    <source>
        <dbReference type="ARBA" id="ARBA00023065"/>
    </source>
</evidence>